<dbReference type="RefSeq" id="WP_206724371.1">
    <property type="nucleotide sequence ID" value="NZ_CP071090.1"/>
</dbReference>
<evidence type="ECO:0000313" key="4">
    <source>
        <dbReference type="Proteomes" id="UP000662747"/>
    </source>
</evidence>
<dbReference type="Gene3D" id="3.30.160.670">
    <property type="match status" value="1"/>
</dbReference>
<feature type="signal peptide" evidence="1">
    <location>
        <begin position="1"/>
        <end position="18"/>
    </location>
</feature>
<gene>
    <name evidence="3" type="ORF">JY651_48185</name>
</gene>
<protein>
    <submittedName>
        <fullName evidence="3">DUF4136 domain-containing protein</fullName>
    </submittedName>
</protein>
<name>A0ABX7NZB5_9BACT</name>
<feature type="domain" description="DUF4136" evidence="2">
    <location>
        <begin position="22"/>
        <end position="186"/>
    </location>
</feature>
<sequence>MPTRRLVPLLAFVFTACAGIDVNTQYDGNAMKAASGYRTYAWLPHANPAGQAAQEGAGDTTVEKSVDAYLASRGYQRVEAGATPDLLIRWGSSINFQGILAPGLDPNPPRAPNQGPYQTPYPSMQAQPIKQEFSKGVLDIDIMDARAQKPVWRGTAQGELSSGASNAEIQEWLGKAVPKLLAEFPPEIPKD</sequence>
<feature type="chain" id="PRO_5046208801" evidence="1">
    <location>
        <begin position="19"/>
        <end position="191"/>
    </location>
</feature>
<dbReference type="EMBL" id="CP071090">
    <property type="protein sequence ID" value="QSQ22795.1"/>
    <property type="molecule type" value="Genomic_DNA"/>
</dbReference>
<keyword evidence="1" id="KW-0732">Signal</keyword>
<reference evidence="3 4" key="1">
    <citation type="submission" date="2021-02" db="EMBL/GenBank/DDBJ databases">
        <title>De Novo genome assembly of isolated myxobacteria.</title>
        <authorList>
            <person name="Stevens D.C."/>
        </authorList>
    </citation>
    <scope>NUCLEOTIDE SEQUENCE [LARGE SCALE GENOMIC DNA]</scope>
    <source>
        <strain evidence="4">SCPEA02</strain>
    </source>
</reference>
<evidence type="ECO:0000313" key="3">
    <source>
        <dbReference type="EMBL" id="QSQ22795.1"/>
    </source>
</evidence>
<dbReference type="Pfam" id="PF13590">
    <property type="entry name" value="DUF4136"/>
    <property type="match status" value="1"/>
</dbReference>
<evidence type="ECO:0000259" key="2">
    <source>
        <dbReference type="Pfam" id="PF13590"/>
    </source>
</evidence>
<proteinExistence type="predicted"/>
<organism evidence="3 4">
    <name type="scientific">Pyxidicoccus parkwayensis</name>
    <dbReference type="NCBI Taxonomy" id="2813578"/>
    <lineage>
        <taxon>Bacteria</taxon>
        <taxon>Pseudomonadati</taxon>
        <taxon>Myxococcota</taxon>
        <taxon>Myxococcia</taxon>
        <taxon>Myxococcales</taxon>
        <taxon>Cystobacterineae</taxon>
        <taxon>Myxococcaceae</taxon>
        <taxon>Pyxidicoccus</taxon>
    </lineage>
</organism>
<dbReference type="InterPro" id="IPR025411">
    <property type="entry name" value="DUF4136"/>
</dbReference>
<dbReference type="PROSITE" id="PS51257">
    <property type="entry name" value="PROKAR_LIPOPROTEIN"/>
    <property type="match status" value="1"/>
</dbReference>
<accession>A0ABX7NZB5</accession>
<evidence type="ECO:0000256" key="1">
    <source>
        <dbReference type="SAM" id="SignalP"/>
    </source>
</evidence>
<keyword evidence="4" id="KW-1185">Reference proteome</keyword>
<dbReference type="Proteomes" id="UP000662747">
    <property type="component" value="Chromosome"/>
</dbReference>